<feature type="non-terminal residue" evidence="1">
    <location>
        <position position="70"/>
    </location>
</feature>
<dbReference type="EMBL" id="NBAG03000368">
    <property type="protein sequence ID" value="PNI34624.1"/>
    <property type="molecule type" value="Genomic_DNA"/>
</dbReference>
<protein>
    <submittedName>
        <fullName evidence="1">NR5A2 isoform 6</fullName>
    </submittedName>
</protein>
<accession>A0A2J8KHX4</accession>
<comment type="caution">
    <text evidence="1">The sequence shown here is derived from an EMBL/GenBank/DDBJ whole genome shotgun (WGS) entry which is preliminary data.</text>
</comment>
<reference evidence="1 2" key="1">
    <citation type="submission" date="2017-12" db="EMBL/GenBank/DDBJ databases">
        <title>High-resolution comparative analysis of great ape genomes.</title>
        <authorList>
            <person name="Pollen A."/>
            <person name="Hastie A."/>
            <person name="Hormozdiari F."/>
            <person name="Dougherty M."/>
            <person name="Liu R."/>
            <person name="Chaisson M."/>
            <person name="Hoppe E."/>
            <person name="Hill C."/>
            <person name="Pang A."/>
            <person name="Hillier L."/>
            <person name="Baker C."/>
            <person name="Armstrong J."/>
            <person name="Shendure J."/>
            <person name="Paten B."/>
            <person name="Wilson R."/>
            <person name="Chao H."/>
            <person name="Schneider V."/>
            <person name="Ventura M."/>
            <person name="Kronenberg Z."/>
            <person name="Murali S."/>
            <person name="Gordon D."/>
            <person name="Cantsilieris S."/>
            <person name="Munson K."/>
            <person name="Nelson B."/>
            <person name="Raja A."/>
            <person name="Underwood J."/>
            <person name="Diekhans M."/>
            <person name="Fiddes I."/>
            <person name="Haussler D."/>
            <person name="Eichler E."/>
        </authorList>
    </citation>
    <scope>NUCLEOTIDE SEQUENCE [LARGE SCALE GENOMIC DNA]</scope>
    <source>
        <strain evidence="1">Yerkes chimp pedigree #C0471</strain>
    </source>
</reference>
<sequence>SLKHGLTPIDRGNCRSGCFSFAATLRQRSLLTSCAGLPDRHGSPIPARGRLVMLPKVETEALGLARSHGE</sequence>
<evidence type="ECO:0000313" key="2">
    <source>
        <dbReference type="Proteomes" id="UP000236370"/>
    </source>
</evidence>
<organism evidence="1 2">
    <name type="scientific">Pan troglodytes</name>
    <name type="common">Chimpanzee</name>
    <dbReference type="NCBI Taxonomy" id="9598"/>
    <lineage>
        <taxon>Eukaryota</taxon>
        <taxon>Metazoa</taxon>
        <taxon>Chordata</taxon>
        <taxon>Craniata</taxon>
        <taxon>Vertebrata</taxon>
        <taxon>Euteleostomi</taxon>
        <taxon>Mammalia</taxon>
        <taxon>Eutheria</taxon>
        <taxon>Euarchontoglires</taxon>
        <taxon>Primates</taxon>
        <taxon>Haplorrhini</taxon>
        <taxon>Catarrhini</taxon>
        <taxon>Hominidae</taxon>
        <taxon>Pan</taxon>
    </lineage>
</organism>
<evidence type="ECO:0000313" key="1">
    <source>
        <dbReference type="EMBL" id="PNI34624.1"/>
    </source>
</evidence>
<dbReference type="Proteomes" id="UP000236370">
    <property type="component" value="Unassembled WGS sequence"/>
</dbReference>
<dbReference type="AlphaFoldDB" id="A0A2J8KHX4"/>
<name>A0A2J8KHX4_PANTR</name>
<proteinExistence type="predicted"/>
<gene>
    <name evidence="1" type="ORF">CK820_G0038743</name>
</gene>
<feature type="non-terminal residue" evidence="1">
    <location>
        <position position="1"/>
    </location>
</feature>